<reference evidence="1" key="2">
    <citation type="journal article" date="2021" name="PeerJ">
        <title>Extensive microbial diversity within the chicken gut microbiome revealed by metagenomics and culture.</title>
        <authorList>
            <person name="Gilroy R."/>
            <person name="Ravi A."/>
            <person name="Getino M."/>
            <person name="Pursley I."/>
            <person name="Horton D.L."/>
            <person name="Alikhan N.F."/>
            <person name="Baker D."/>
            <person name="Gharbi K."/>
            <person name="Hall N."/>
            <person name="Watson M."/>
            <person name="Adriaenssens E.M."/>
            <person name="Foster-Nyarko E."/>
            <person name="Jarju S."/>
            <person name="Secka A."/>
            <person name="Antonio M."/>
            <person name="Oren A."/>
            <person name="Chaudhuri R.R."/>
            <person name="La Ragione R."/>
            <person name="Hildebrand F."/>
            <person name="Pallen M.J."/>
        </authorList>
    </citation>
    <scope>NUCLEOTIDE SEQUENCE</scope>
    <source>
        <strain evidence="1">CHK123-3438</strain>
    </source>
</reference>
<organism evidence="1 2">
    <name type="scientific">Candidatus Caccovicinus merdipullorum</name>
    <dbReference type="NCBI Taxonomy" id="2840724"/>
    <lineage>
        <taxon>Bacteria</taxon>
        <taxon>Bacillati</taxon>
        <taxon>Bacillota</taxon>
        <taxon>Clostridia</taxon>
        <taxon>Eubacteriales</taxon>
        <taxon>Candidatus Caccovicinus</taxon>
    </lineage>
</organism>
<gene>
    <name evidence="1" type="ORF">IAB60_10530</name>
</gene>
<evidence type="ECO:0000313" key="1">
    <source>
        <dbReference type="EMBL" id="HIT42506.1"/>
    </source>
</evidence>
<dbReference type="AlphaFoldDB" id="A0A9D1KGV0"/>
<name>A0A9D1KGV0_9FIRM</name>
<dbReference type="EMBL" id="DVKS01000180">
    <property type="protein sequence ID" value="HIT42506.1"/>
    <property type="molecule type" value="Genomic_DNA"/>
</dbReference>
<reference evidence="1" key="1">
    <citation type="submission" date="2020-10" db="EMBL/GenBank/DDBJ databases">
        <authorList>
            <person name="Gilroy R."/>
        </authorList>
    </citation>
    <scope>NUCLEOTIDE SEQUENCE</scope>
    <source>
        <strain evidence="1">CHK123-3438</strain>
    </source>
</reference>
<comment type="caution">
    <text evidence="1">The sequence shown here is derived from an EMBL/GenBank/DDBJ whole genome shotgun (WGS) entry which is preliminary data.</text>
</comment>
<accession>A0A9D1KGV0</accession>
<protein>
    <submittedName>
        <fullName evidence="1">Uncharacterized protein</fullName>
    </submittedName>
</protein>
<dbReference type="Proteomes" id="UP000886860">
    <property type="component" value="Unassembled WGS sequence"/>
</dbReference>
<evidence type="ECO:0000313" key="2">
    <source>
        <dbReference type="Proteomes" id="UP000886860"/>
    </source>
</evidence>
<sequence length="167" mass="18780">MKREKLRLLAGGMLCLGVLLGGMGAGVAFGEFSGFTYRKIAVEEGQLETENYTCSLDTAEGPFRVLSYTDSAVRSLESDESVPVNTMEVSVVYNSQVCRPDIWTEEGNLIIDIYGTGSESELERLMEWKDGILEGIKERELRDYQVEWVRSVTCRVNPADLEKIIFY</sequence>
<proteinExistence type="predicted"/>